<dbReference type="SUPFAM" id="SSF53335">
    <property type="entry name" value="S-adenosyl-L-methionine-dependent methyltransferases"/>
    <property type="match status" value="1"/>
</dbReference>
<feature type="domain" description="Ribosomal RNA adenine methylase transferase N-terminal" evidence="10">
    <location>
        <begin position="79"/>
        <end position="255"/>
    </location>
</feature>
<evidence type="ECO:0000256" key="8">
    <source>
        <dbReference type="PROSITE-ProRule" id="PRU01026"/>
    </source>
</evidence>
<keyword evidence="5 7" id="KW-0949">S-adenosyl-L-methionine</keyword>
<dbReference type="OrthoDB" id="9814755at2"/>
<keyword evidence="12" id="KW-1185">Reference proteome</keyword>
<dbReference type="InterPro" id="IPR029063">
    <property type="entry name" value="SAM-dependent_MTases_sf"/>
</dbReference>
<feature type="binding site" evidence="7 8">
    <location>
        <position position="170"/>
    </location>
    <ligand>
        <name>S-adenosyl-L-methionine</name>
        <dbReference type="ChEBI" id="CHEBI:59789"/>
    </ligand>
</feature>
<dbReference type="HAMAP" id="MF_00607">
    <property type="entry name" value="16SrRNA_methyltr_A"/>
    <property type="match status" value="1"/>
</dbReference>
<evidence type="ECO:0000313" key="12">
    <source>
        <dbReference type="Proteomes" id="UP000256869"/>
    </source>
</evidence>
<feature type="region of interest" description="Disordered" evidence="9">
    <location>
        <begin position="1"/>
        <end position="40"/>
    </location>
</feature>
<dbReference type="FunFam" id="3.40.50.150:FF:000023">
    <property type="entry name" value="Ribosomal RNA small subunit methyltransferase A"/>
    <property type="match status" value="1"/>
</dbReference>
<dbReference type="InterPro" id="IPR020596">
    <property type="entry name" value="rRNA_Ade_Mease_Trfase_CS"/>
</dbReference>
<dbReference type="RefSeq" id="WP_115995942.1">
    <property type="nucleotide sequence ID" value="NZ_QRDY01000041.1"/>
</dbReference>
<evidence type="ECO:0000256" key="6">
    <source>
        <dbReference type="ARBA" id="ARBA00022884"/>
    </source>
</evidence>
<keyword evidence="3 7" id="KW-0489">Methyltransferase</keyword>
<evidence type="ECO:0000256" key="9">
    <source>
        <dbReference type="SAM" id="MobiDB-lite"/>
    </source>
</evidence>
<dbReference type="AlphaFoldDB" id="A0A3D9HQC6"/>
<dbReference type="GO" id="GO:0052908">
    <property type="term" value="F:16S rRNA (adenine(1518)-N(6)/adenine(1519)-N(6))-dimethyltransferase activity"/>
    <property type="evidence" value="ECO:0007669"/>
    <property type="project" value="UniProtKB-EC"/>
</dbReference>
<accession>A0A3D9HQC6</accession>
<evidence type="ECO:0000259" key="10">
    <source>
        <dbReference type="SMART" id="SM00650"/>
    </source>
</evidence>
<protein>
    <recommendedName>
        <fullName evidence="7">Ribosomal RNA small subunit methyltransferase A</fullName>
        <ecNumber evidence="7">2.1.1.182</ecNumber>
    </recommendedName>
    <alternativeName>
        <fullName evidence="7">16S rRNA (adenine(1518)-N(6)/adenine(1519)-N(6))-dimethyltransferase</fullName>
    </alternativeName>
    <alternativeName>
        <fullName evidence="7">16S rRNA dimethyladenosine transferase</fullName>
    </alternativeName>
    <alternativeName>
        <fullName evidence="7">16S rRNA dimethylase</fullName>
    </alternativeName>
    <alternativeName>
        <fullName evidence="7">S-adenosylmethionine-6-N', N'-adenosyl(rRNA) dimethyltransferase</fullName>
    </alternativeName>
</protein>
<dbReference type="PROSITE" id="PS51689">
    <property type="entry name" value="SAM_RNA_A_N6_MT"/>
    <property type="match status" value="1"/>
</dbReference>
<gene>
    <name evidence="7" type="primary">rsmA</name>
    <name evidence="7" type="synonym">ksgA</name>
    <name evidence="11" type="ORF">DFP95_14120</name>
</gene>
<dbReference type="InterPro" id="IPR023165">
    <property type="entry name" value="rRNA_Ade_diMease-like_C"/>
</dbReference>
<keyword evidence="6 7" id="KW-0694">RNA-binding</keyword>
<sequence>MKKTTEKNGGGKKYGPHTKPYEYTKSTQKPEGTDTRGAGAPVDFLKEIATSGRTRDIIRKHGFKFKKSLGQNFLINAEVLDRIIDAAGLDETRGALEIGPGIGSLTERLAKAAGKVAAVEIDRRLIPILQDVMSPYANVSIVHSDILKTDLLQLWKEQFSDYAGVSVVANLPYYVTTPIIMKLLEERLPLENIVVMVQKEVAERMAAKPGGKDYGSLSIAVQYYCEPELVCIVPGKAFIPAPNVESAVIKLKRRTEPAVSVPDEAKYFRVVQTSFAQRRKTIVNNLSAFSGKERKGELSELLVQCGIQPERRAETLSLQEFATVCDALTKAGMLEARNGSPD</sequence>
<feature type="binding site" evidence="7 8">
    <location>
        <position position="72"/>
    </location>
    <ligand>
        <name>S-adenosyl-L-methionine</name>
        <dbReference type="ChEBI" id="CHEBI:59789"/>
    </ligand>
</feature>
<dbReference type="GO" id="GO:0005829">
    <property type="term" value="C:cytosol"/>
    <property type="evidence" value="ECO:0007669"/>
    <property type="project" value="TreeGrafter"/>
</dbReference>
<evidence type="ECO:0000256" key="5">
    <source>
        <dbReference type="ARBA" id="ARBA00022691"/>
    </source>
</evidence>
<dbReference type="InterPro" id="IPR011530">
    <property type="entry name" value="rRNA_adenine_dimethylase"/>
</dbReference>
<evidence type="ECO:0000256" key="4">
    <source>
        <dbReference type="ARBA" id="ARBA00022679"/>
    </source>
</evidence>
<feature type="binding site" evidence="7 8">
    <location>
        <position position="99"/>
    </location>
    <ligand>
        <name>S-adenosyl-L-methionine</name>
        <dbReference type="ChEBI" id="CHEBI:59789"/>
    </ligand>
</feature>
<organism evidence="11 12">
    <name type="scientific">Cohnella lupini</name>
    <dbReference type="NCBI Taxonomy" id="1294267"/>
    <lineage>
        <taxon>Bacteria</taxon>
        <taxon>Bacillati</taxon>
        <taxon>Bacillota</taxon>
        <taxon>Bacilli</taxon>
        <taxon>Bacillales</taxon>
        <taxon>Paenibacillaceae</taxon>
        <taxon>Cohnella</taxon>
    </lineage>
</organism>
<dbReference type="PANTHER" id="PTHR11727:SF7">
    <property type="entry name" value="DIMETHYLADENOSINE TRANSFERASE-RELATED"/>
    <property type="match status" value="1"/>
</dbReference>
<keyword evidence="1 7" id="KW-0963">Cytoplasm</keyword>
<keyword evidence="4 7" id="KW-0808">Transferase</keyword>
<dbReference type="EMBL" id="QRDY01000041">
    <property type="protein sequence ID" value="RED51682.1"/>
    <property type="molecule type" value="Genomic_DNA"/>
</dbReference>
<evidence type="ECO:0000256" key="7">
    <source>
        <dbReference type="HAMAP-Rule" id="MF_00607"/>
    </source>
</evidence>
<dbReference type="NCBIfam" id="TIGR00755">
    <property type="entry name" value="ksgA"/>
    <property type="match status" value="1"/>
</dbReference>
<feature type="binding site" evidence="7 8">
    <location>
        <position position="120"/>
    </location>
    <ligand>
        <name>S-adenosyl-L-methionine</name>
        <dbReference type="ChEBI" id="CHEBI:59789"/>
    </ligand>
</feature>
<comment type="catalytic activity">
    <reaction evidence="7">
        <text>adenosine(1518)/adenosine(1519) in 16S rRNA + 4 S-adenosyl-L-methionine = N(6)-dimethyladenosine(1518)/N(6)-dimethyladenosine(1519) in 16S rRNA + 4 S-adenosyl-L-homocysteine + 4 H(+)</text>
        <dbReference type="Rhea" id="RHEA:19609"/>
        <dbReference type="Rhea" id="RHEA-COMP:10232"/>
        <dbReference type="Rhea" id="RHEA-COMP:10233"/>
        <dbReference type="ChEBI" id="CHEBI:15378"/>
        <dbReference type="ChEBI" id="CHEBI:57856"/>
        <dbReference type="ChEBI" id="CHEBI:59789"/>
        <dbReference type="ChEBI" id="CHEBI:74411"/>
        <dbReference type="ChEBI" id="CHEBI:74493"/>
        <dbReference type="EC" id="2.1.1.182"/>
    </reaction>
</comment>
<name>A0A3D9HQC6_9BACL</name>
<evidence type="ECO:0000313" key="11">
    <source>
        <dbReference type="EMBL" id="RED51682.1"/>
    </source>
</evidence>
<evidence type="ECO:0000256" key="3">
    <source>
        <dbReference type="ARBA" id="ARBA00022603"/>
    </source>
</evidence>
<dbReference type="PROSITE" id="PS01131">
    <property type="entry name" value="RRNA_A_DIMETH"/>
    <property type="match status" value="1"/>
</dbReference>
<comment type="caution">
    <text evidence="11">The sequence shown here is derived from an EMBL/GenBank/DDBJ whole genome shotgun (WGS) entry which is preliminary data.</text>
</comment>
<dbReference type="GO" id="GO:0003723">
    <property type="term" value="F:RNA binding"/>
    <property type="evidence" value="ECO:0007669"/>
    <property type="project" value="UniProtKB-UniRule"/>
</dbReference>
<dbReference type="PANTHER" id="PTHR11727">
    <property type="entry name" value="DIMETHYLADENOSINE TRANSFERASE"/>
    <property type="match status" value="1"/>
</dbReference>
<evidence type="ECO:0000256" key="1">
    <source>
        <dbReference type="ARBA" id="ARBA00022490"/>
    </source>
</evidence>
<dbReference type="InterPro" id="IPR001737">
    <property type="entry name" value="KsgA/Erm"/>
</dbReference>
<dbReference type="Pfam" id="PF00398">
    <property type="entry name" value="RrnaAD"/>
    <property type="match status" value="1"/>
</dbReference>
<comment type="function">
    <text evidence="7">Specifically dimethylates two adjacent adenosines (A1518 and A1519) in the loop of a conserved hairpin near the 3'-end of 16S rRNA in the 30S particle. May play a critical role in biogenesis of 30S subunits.</text>
</comment>
<dbReference type="InterPro" id="IPR020598">
    <property type="entry name" value="rRNA_Ade_methylase_Trfase_N"/>
</dbReference>
<evidence type="ECO:0000256" key="2">
    <source>
        <dbReference type="ARBA" id="ARBA00022552"/>
    </source>
</evidence>
<dbReference type="EC" id="2.1.1.182" evidence="7"/>
<feature type="binding site" evidence="7 8">
    <location>
        <position position="145"/>
    </location>
    <ligand>
        <name>S-adenosyl-L-methionine</name>
        <dbReference type="ChEBI" id="CHEBI:59789"/>
    </ligand>
</feature>
<dbReference type="Gene3D" id="1.10.8.100">
    <property type="entry name" value="Ribosomal RNA adenine dimethylase-like, domain 2"/>
    <property type="match status" value="1"/>
</dbReference>
<feature type="binding site" evidence="7 8">
    <location>
        <position position="74"/>
    </location>
    <ligand>
        <name>S-adenosyl-L-methionine</name>
        <dbReference type="ChEBI" id="CHEBI:59789"/>
    </ligand>
</feature>
<comment type="subcellular location">
    <subcellularLocation>
        <location evidence="7">Cytoplasm</location>
    </subcellularLocation>
</comment>
<dbReference type="SMART" id="SM00650">
    <property type="entry name" value="rADc"/>
    <property type="match status" value="1"/>
</dbReference>
<proteinExistence type="inferred from homology"/>
<comment type="similarity">
    <text evidence="7">Belongs to the class I-like SAM-binding methyltransferase superfamily. rRNA adenine N(6)-methyltransferase family. RsmA subfamily.</text>
</comment>
<keyword evidence="2 7" id="KW-0698">rRNA processing</keyword>
<dbReference type="Gene3D" id="3.40.50.150">
    <property type="entry name" value="Vaccinia Virus protein VP39"/>
    <property type="match status" value="1"/>
</dbReference>
<dbReference type="Proteomes" id="UP000256869">
    <property type="component" value="Unassembled WGS sequence"/>
</dbReference>
<reference evidence="11 12" key="1">
    <citation type="submission" date="2018-07" db="EMBL/GenBank/DDBJ databases">
        <title>Genomic Encyclopedia of Type Strains, Phase III (KMG-III): the genomes of soil and plant-associated and newly described type strains.</title>
        <authorList>
            <person name="Whitman W."/>
        </authorList>
    </citation>
    <scope>NUCLEOTIDE SEQUENCE [LARGE SCALE GENOMIC DNA]</scope>
    <source>
        <strain evidence="11 12">CECT 8236</strain>
    </source>
</reference>